<organism evidence="1 2">
    <name type="scientific">Tilletiaria anomala (strain ATCC 24038 / CBS 436.72 / UBC 951)</name>
    <dbReference type="NCBI Taxonomy" id="1037660"/>
    <lineage>
        <taxon>Eukaryota</taxon>
        <taxon>Fungi</taxon>
        <taxon>Dikarya</taxon>
        <taxon>Basidiomycota</taxon>
        <taxon>Ustilaginomycotina</taxon>
        <taxon>Exobasidiomycetes</taxon>
        <taxon>Georgefischeriales</taxon>
        <taxon>Tilletiariaceae</taxon>
        <taxon>Tilletiaria</taxon>
    </lineage>
</organism>
<comment type="caution">
    <text evidence="1">The sequence shown here is derived from an EMBL/GenBank/DDBJ whole genome shotgun (WGS) entry which is preliminary data.</text>
</comment>
<name>A0A066VJ04_TILAU</name>
<gene>
    <name evidence="1" type="ORF">K437DRAFT_259363</name>
</gene>
<dbReference type="EMBL" id="JMSN01000116">
    <property type="protein sequence ID" value="KDN38575.1"/>
    <property type="molecule type" value="Genomic_DNA"/>
</dbReference>
<evidence type="ECO:0000313" key="2">
    <source>
        <dbReference type="Proteomes" id="UP000027361"/>
    </source>
</evidence>
<keyword evidence="2" id="KW-1185">Reference proteome</keyword>
<sequence length="79" mass="8872">MPCVGEGLKVSDTPGFVRRRWRIMLSADHQSSPKVVVEVFGRSGERIKHRRGSISINQHFCLTCAAYIVGVHHPFNIAK</sequence>
<protein>
    <submittedName>
        <fullName evidence="1">Uncharacterized protein</fullName>
    </submittedName>
</protein>
<reference evidence="1 2" key="1">
    <citation type="submission" date="2014-05" db="EMBL/GenBank/DDBJ databases">
        <title>Draft genome sequence of a rare smut relative, Tilletiaria anomala UBC 951.</title>
        <authorList>
            <consortium name="DOE Joint Genome Institute"/>
            <person name="Toome M."/>
            <person name="Kuo A."/>
            <person name="Henrissat B."/>
            <person name="Lipzen A."/>
            <person name="Tritt A."/>
            <person name="Yoshinaga Y."/>
            <person name="Zane M."/>
            <person name="Barry K."/>
            <person name="Grigoriev I.V."/>
            <person name="Spatafora J.W."/>
            <person name="Aimea M.C."/>
        </authorList>
    </citation>
    <scope>NUCLEOTIDE SEQUENCE [LARGE SCALE GENOMIC DNA]</scope>
    <source>
        <strain evidence="1 2">UBC 951</strain>
    </source>
</reference>
<dbReference type="Proteomes" id="UP000027361">
    <property type="component" value="Unassembled WGS sequence"/>
</dbReference>
<evidence type="ECO:0000313" key="1">
    <source>
        <dbReference type="EMBL" id="KDN38575.1"/>
    </source>
</evidence>
<proteinExistence type="predicted"/>
<dbReference type="RefSeq" id="XP_013240767.1">
    <property type="nucleotide sequence ID" value="XM_013385313.1"/>
</dbReference>
<dbReference type="HOGENOM" id="CLU_196994_0_0_1"/>
<accession>A0A066VJ04</accession>
<dbReference type="InParanoid" id="A0A066VJ04"/>
<dbReference type="AlphaFoldDB" id="A0A066VJ04"/>
<dbReference type="GeneID" id="25265247"/>